<evidence type="ECO:0000259" key="1">
    <source>
        <dbReference type="Pfam" id="PF25056"/>
    </source>
</evidence>
<evidence type="ECO:0000313" key="3">
    <source>
        <dbReference type="Proteomes" id="UP000297853"/>
    </source>
</evidence>
<dbReference type="Gene3D" id="3.40.970.30">
    <property type="entry name" value="yp_829618.1 like domains"/>
    <property type="match status" value="1"/>
</dbReference>
<protein>
    <submittedName>
        <fullName evidence="2">STAS/SEC14 domain-containing protein</fullName>
    </submittedName>
</protein>
<comment type="caution">
    <text evidence="2">The sequence shown here is derived from an EMBL/GenBank/DDBJ whole genome shotgun (WGS) entry which is preliminary data.</text>
</comment>
<dbReference type="Proteomes" id="UP000297853">
    <property type="component" value="Unassembled WGS sequence"/>
</dbReference>
<keyword evidence="3" id="KW-1185">Reference proteome</keyword>
<evidence type="ECO:0000313" key="2">
    <source>
        <dbReference type="EMBL" id="TFC93419.1"/>
    </source>
</evidence>
<dbReference type="Pfam" id="PF25056">
    <property type="entry name" value="DUF7793"/>
    <property type="match status" value="1"/>
</dbReference>
<dbReference type="Gene3D" id="3.40.1680.10">
    <property type="entry name" value="yp_829618.1 domain like"/>
    <property type="match status" value="1"/>
</dbReference>
<name>A0ABY2IVY3_9MICO</name>
<accession>A0ABY2IVY3</accession>
<dbReference type="InterPro" id="IPR056695">
    <property type="entry name" value="DUF7793"/>
</dbReference>
<reference evidence="2 3" key="1">
    <citation type="submission" date="2019-03" db="EMBL/GenBank/DDBJ databases">
        <title>Genomics of glacier-inhabiting Cryobacterium strains.</title>
        <authorList>
            <person name="Liu Q."/>
            <person name="Xin Y.-H."/>
        </authorList>
    </citation>
    <scope>NUCLEOTIDE SEQUENCE [LARGE SCALE GENOMIC DNA]</scope>
    <source>
        <strain evidence="2 3">TMT1-23-1</strain>
    </source>
</reference>
<feature type="domain" description="DUF7793" evidence="1">
    <location>
        <begin position="30"/>
        <end position="133"/>
    </location>
</feature>
<dbReference type="EMBL" id="SOGQ01000095">
    <property type="protein sequence ID" value="TFC93419.1"/>
    <property type="molecule type" value="Genomic_DNA"/>
</dbReference>
<sequence>MVRRRARGGHVVVDPVAASEAKLSIEMSDAGLLHLRWLPGVHVQVEDARAAMAKVNEVCQQEEHPMLVDMAAVGSVSREARAVWSIPCSASRIALLGESPVDRVLANFFLGVHVPPCPTRFFTSRSEALDWLSARA</sequence>
<organism evidence="2 3">
    <name type="scientific">Cryobacterium sinapicolor</name>
    <dbReference type="NCBI Taxonomy" id="1259236"/>
    <lineage>
        <taxon>Bacteria</taxon>
        <taxon>Bacillati</taxon>
        <taxon>Actinomycetota</taxon>
        <taxon>Actinomycetes</taxon>
        <taxon>Micrococcales</taxon>
        <taxon>Microbacteriaceae</taxon>
        <taxon>Cryobacterium</taxon>
    </lineage>
</organism>
<proteinExistence type="predicted"/>
<gene>
    <name evidence="2" type="ORF">E3T28_16555</name>
</gene>